<dbReference type="InterPro" id="IPR035985">
    <property type="entry name" value="Ubiquitin-activating_enz"/>
</dbReference>
<evidence type="ECO:0000313" key="2">
    <source>
        <dbReference type="EMBL" id="MBD8487992.1"/>
    </source>
</evidence>
<protein>
    <submittedName>
        <fullName evidence="2">HesA/MoeB/ThiF family protein</fullName>
    </submittedName>
</protein>
<dbReference type="Pfam" id="PF00899">
    <property type="entry name" value="ThiF"/>
    <property type="match status" value="1"/>
</dbReference>
<keyword evidence="3" id="KW-1185">Reference proteome</keyword>
<accession>A0ABR9AGK8</accession>
<dbReference type="Proteomes" id="UP000647133">
    <property type="component" value="Unassembled WGS sequence"/>
</dbReference>
<dbReference type="Gene3D" id="3.40.250.10">
    <property type="entry name" value="Rhodanese-like domain"/>
    <property type="match status" value="1"/>
</dbReference>
<dbReference type="Pfam" id="PF00581">
    <property type="entry name" value="Rhodanese"/>
    <property type="match status" value="1"/>
</dbReference>
<dbReference type="EMBL" id="JACYTQ010000001">
    <property type="protein sequence ID" value="MBD8487992.1"/>
    <property type="molecule type" value="Genomic_DNA"/>
</dbReference>
<dbReference type="PANTHER" id="PTHR10953">
    <property type="entry name" value="UBIQUITIN-ACTIVATING ENZYME E1"/>
    <property type="match status" value="1"/>
</dbReference>
<dbReference type="SMART" id="SM00450">
    <property type="entry name" value="RHOD"/>
    <property type="match status" value="1"/>
</dbReference>
<dbReference type="SUPFAM" id="SSF69572">
    <property type="entry name" value="Activating enzymes of the ubiquitin-like proteins"/>
    <property type="match status" value="1"/>
</dbReference>
<dbReference type="InterPro" id="IPR045886">
    <property type="entry name" value="ThiF/MoeB/HesA"/>
</dbReference>
<dbReference type="InterPro" id="IPR001763">
    <property type="entry name" value="Rhodanese-like_dom"/>
</dbReference>
<dbReference type="InterPro" id="IPR000594">
    <property type="entry name" value="ThiF_NAD_FAD-bd"/>
</dbReference>
<evidence type="ECO:0000313" key="3">
    <source>
        <dbReference type="Proteomes" id="UP000647133"/>
    </source>
</evidence>
<dbReference type="CDD" id="cd00757">
    <property type="entry name" value="ThiF_MoeB_HesA_family"/>
    <property type="match status" value="1"/>
</dbReference>
<proteinExistence type="predicted"/>
<evidence type="ECO:0000259" key="1">
    <source>
        <dbReference type="PROSITE" id="PS50206"/>
    </source>
</evidence>
<name>A0ABR9AGK8_9BACT</name>
<organism evidence="2 3">
    <name type="scientific">Echinicola arenosa</name>
    <dbReference type="NCBI Taxonomy" id="2774144"/>
    <lineage>
        <taxon>Bacteria</taxon>
        <taxon>Pseudomonadati</taxon>
        <taxon>Bacteroidota</taxon>
        <taxon>Cytophagia</taxon>
        <taxon>Cytophagales</taxon>
        <taxon>Cyclobacteriaceae</taxon>
        <taxon>Echinicola</taxon>
    </lineage>
</organism>
<dbReference type="CDD" id="cd00158">
    <property type="entry name" value="RHOD"/>
    <property type="match status" value="1"/>
</dbReference>
<gene>
    <name evidence="2" type="ORF">IFO69_04445</name>
</gene>
<feature type="domain" description="Rhodanese" evidence="1">
    <location>
        <begin position="278"/>
        <end position="359"/>
    </location>
</feature>
<dbReference type="RefSeq" id="WP_192008696.1">
    <property type="nucleotide sequence ID" value="NZ_JACYTQ010000001.1"/>
</dbReference>
<dbReference type="PANTHER" id="PTHR10953:SF102">
    <property type="entry name" value="ADENYLYLTRANSFERASE AND SULFURTRANSFERASE MOCS3"/>
    <property type="match status" value="1"/>
</dbReference>
<dbReference type="Gene3D" id="3.40.50.720">
    <property type="entry name" value="NAD(P)-binding Rossmann-like Domain"/>
    <property type="match status" value="1"/>
</dbReference>
<reference evidence="2 3" key="1">
    <citation type="submission" date="2020-09" db="EMBL/GenBank/DDBJ databases">
        <title>Echinicola sp. CAU 1574 isolated from sand of Sido Beach.</title>
        <authorList>
            <person name="Kim W."/>
        </authorList>
    </citation>
    <scope>NUCLEOTIDE SEQUENCE [LARGE SCALE GENOMIC DNA]</scope>
    <source>
        <strain evidence="2 3">CAU 1574</strain>
    </source>
</reference>
<sequence>MAESRYQKHIKLKGFGKEGQDRLTQAKVLILGAGGLGTPAAQYLNGVGVGTLGIMDLDVVEESNLPRQTLYSPDQIGLSKTDSLIQWLHQQNPATQLINHQAFLTPENALGIISKYDLVIDATDNFGTRYLVNDACVILDKPFVYGAVQDFEGQVSVMNCQDGPTYRCLFPESNQNLMIPNCDENGVLGVLPGLIGTYQALEAIKVITGIGEPLVGKLLIIDTLAQTHLKIGVPAIPQNKNIKALKPNYHQPMCASNNTVKQLDPEAFYHRLKKNLPYQLVDVRTTEEFEQYHLEHATHIPLQELQNRHLELDQNKDLILLCQSGKRSLQAASFLHETYPTAKIFNLSGGINALESSTKDEALRGNL</sequence>
<dbReference type="InterPro" id="IPR036873">
    <property type="entry name" value="Rhodanese-like_dom_sf"/>
</dbReference>
<dbReference type="PROSITE" id="PS50206">
    <property type="entry name" value="RHODANESE_3"/>
    <property type="match status" value="1"/>
</dbReference>
<comment type="caution">
    <text evidence="2">The sequence shown here is derived from an EMBL/GenBank/DDBJ whole genome shotgun (WGS) entry which is preliminary data.</text>
</comment>